<evidence type="ECO:0000256" key="8">
    <source>
        <dbReference type="ARBA" id="ARBA00037847"/>
    </source>
</evidence>
<feature type="compositionally biased region" description="Acidic residues" evidence="9">
    <location>
        <begin position="82"/>
        <end position="92"/>
    </location>
</feature>
<evidence type="ECO:0000256" key="4">
    <source>
        <dbReference type="ARBA" id="ARBA00022777"/>
    </source>
</evidence>
<evidence type="ECO:0000256" key="7">
    <source>
        <dbReference type="ARBA" id="ARBA00023136"/>
    </source>
</evidence>
<feature type="compositionally biased region" description="Basic and acidic residues" evidence="9">
    <location>
        <begin position="38"/>
        <end position="48"/>
    </location>
</feature>
<dbReference type="GO" id="GO:0016773">
    <property type="term" value="F:phosphotransferase activity, alcohol group as acceptor"/>
    <property type="evidence" value="ECO:0007669"/>
    <property type="project" value="TreeGrafter"/>
</dbReference>
<evidence type="ECO:0000256" key="5">
    <source>
        <dbReference type="ARBA" id="ARBA00022840"/>
    </source>
</evidence>
<accession>E4Y8L3</accession>
<dbReference type="EMBL" id="FN654324">
    <property type="protein sequence ID" value="CBY31963.1"/>
    <property type="molecule type" value="Genomic_DNA"/>
</dbReference>
<evidence type="ECO:0000256" key="6">
    <source>
        <dbReference type="ARBA" id="ARBA00022989"/>
    </source>
</evidence>
<dbReference type="PANTHER" id="PTHR22618:SF2">
    <property type="entry name" value="PROTEIN O-MANNOSE KINASE"/>
    <property type="match status" value="1"/>
</dbReference>
<evidence type="ECO:0000256" key="9">
    <source>
        <dbReference type="SAM" id="MobiDB-lite"/>
    </source>
</evidence>
<name>E4Y8L3_OIKDI</name>
<evidence type="ECO:0000256" key="2">
    <source>
        <dbReference type="ARBA" id="ARBA00022692"/>
    </source>
</evidence>
<feature type="compositionally biased region" description="Low complexity" evidence="9">
    <location>
        <begin position="94"/>
        <end position="109"/>
    </location>
</feature>
<sequence>MEIKHKIGIGLLSVLVSVLVFTFLGASRAEANFSRSRRSTDEQHDRNGSKLQFEPGSLHTTSHVSTSIKSLLQKASQSIEQTENELSTDDVEMTTSEETLTSTYSTTTSESEEDKIEDSYGAEQNENSFVHEMMIQSARRPNDDFELPDFEICPILPDLPGESGSIRKVRDTERAKVNRRIEERLKIYQNRTDCVYDCHVGCPEGWFKLPGMTECRPRLNCAQIKKQLPTKDRYLIGGGGVKRIYTAQLNGSAVVIARVKRFKFNQYLESMIDLQQTGVVAQLIGVCEEPAWPEVVLQYHSLGSLLSVSQLPNDLDLRWRVVMSYLDVVNKLHTQVPRSPRVLCDASRTEITLSQFLLTDDFQVVLNDVDELIAASQDGTVRCNCNIIRGGSEIEENMGCLVPPEQKQCGLGIFYTEKIDIWKIPDITKAILGESEEATDVWNKLYRIHQECKLDEPLARPEIGIVVDKYLEVQQQFNINPGL</sequence>
<dbReference type="GO" id="GO:0005524">
    <property type="term" value="F:ATP binding"/>
    <property type="evidence" value="ECO:0007669"/>
    <property type="project" value="UniProtKB-KW"/>
</dbReference>
<evidence type="ECO:0000256" key="3">
    <source>
        <dbReference type="ARBA" id="ARBA00022741"/>
    </source>
</evidence>
<proteinExistence type="predicted"/>
<dbReference type="GO" id="GO:0006493">
    <property type="term" value="P:protein O-linked glycosylation"/>
    <property type="evidence" value="ECO:0007669"/>
    <property type="project" value="InterPro"/>
</dbReference>
<dbReference type="InterPro" id="IPR011009">
    <property type="entry name" value="Kinase-like_dom_sf"/>
</dbReference>
<keyword evidence="1" id="KW-0808">Transferase</keyword>
<evidence type="ECO:0008006" key="11">
    <source>
        <dbReference type="Google" id="ProtNLM"/>
    </source>
</evidence>
<keyword evidence="7" id="KW-0472">Membrane</keyword>
<dbReference type="InterPro" id="IPR039318">
    <property type="entry name" value="POMK"/>
</dbReference>
<evidence type="ECO:0000313" key="10">
    <source>
        <dbReference type="EMBL" id="CBY31963.1"/>
    </source>
</evidence>
<keyword evidence="5" id="KW-0067">ATP-binding</keyword>
<dbReference type="SUPFAM" id="SSF56112">
    <property type="entry name" value="Protein kinase-like (PK-like)"/>
    <property type="match status" value="1"/>
</dbReference>
<gene>
    <name evidence="10" type="ORF">GSOID_T00029188001</name>
</gene>
<protein>
    <recommendedName>
        <fullName evidence="11">Protein kinase domain-containing protein</fullName>
    </recommendedName>
</protein>
<keyword evidence="2" id="KW-0812">Transmembrane</keyword>
<organism evidence="10">
    <name type="scientific">Oikopleura dioica</name>
    <name type="common">Tunicate</name>
    <dbReference type="NCBI Taxonomy" id="34765"/>
    <lineage>
        <taxon>Eukaryota</taxon>
        <taxon>Metazoa</taxon>
        <taxon>Chordata</taxon>
        <taxon>Tunicata</taxon>
        <taxon>Appendicularia</taxon>
        <taxon>Copelata</taxon>
        <taxon>Oikopleuridae</taxon>
        <taxon>Oikopleura</taxon>
    </lineage>
</organism>
<dbReference type="PANTHER" id="PTHR22618">
    <property type="entry name" value="PROTEIN O-MANNOSE KINASE"/>
    <property type="match status" value="1"/>
</dbReference>
<dbReference type="GO" id="GO:0005789">
    <property type="term" value="C:endoplasmic reticulum membrane"/>
    <property type="evidence" value="ECO:0007669"/>
    <property type="project" value="TreeGrafter"/>
</dbReference>
<dbReference type="Proteomes" id="UP000011014">
    <property type="component" value="Unassembled WGS sequence"/>
</dbReference>
<keyword evidence="3" id="KW-0547">Nucleotide-binding</keyword>
<dbReference type="Gene3D" id="1.10.510.10">
    <property type="entry name" value="Transferase(Phosphotransferase) domain 1"/>
    <property type="match status" value="1"/>
</dbReference>
<feature type="region of interest" description="Disordered" evidence="9">
    <location>
        <begin position="32"/>
        <end position="121"/>
    </location>
</feature>
<keyword evidence="6" id="KW-1133">Transmembrane helix</keyword>
<keyword evidence="4" id="KW-0418">Kinase</keyword>
<feature type="compositionally biased region" description="Polar residues" evidence="9">
    <location>
        <begin position="58"/>
        <end position="81"/>
    </location>
</feature>
<dbReference type="GO" id="GO:0019200">
    <property type="term" value="F:carbohydrate kinase activity"/>
    <property type="evidence" value="ECO:0007669"/>
    <property type="project" value="InterPro"/>
</dbReference>
<evidence type="ECO:0000256" key="1">
    <source>
        <dbReference type="ARBA" id="ARBA00022679"/>
    </source>
</evidence>
<dbReference type="AlphaFoldDB" id="E4Y8L3"/>
<reference evidence="10" key="1">
    <citation type="journal article" date="2010" name="Science">
        <title>Plasticity of animal genome architecture unmasked by rapid evolution of a pelagic tunicate.</title>
        <authorList>
            <person name="Denoeud F."/>
            <person name="Henriet S."/>
            <person name="Mungpakdee S."/>
            <person name="Aury J.M."/>
            <person name="Da Silva C."/>
            <person name="Brinkmann H."/>
            <person name="Mikhaleva J."/>
            <person name="Olsen L.C."/>
            <person name="Jubin C."/>
            <person name="Canestro C."/>
            <person name="Bouquet J.M."/>
            <person name="Danks G."/>
            <person name="Poulain J."/>
            <person name="Campsteijn C."/>
            <person name="Adamski M."/>
            <person name="Cross I."/>
            <person name="Yadetie F."/>
            <person name="Muffato M."/>
            <person name="Louis A."/>
            <person name="Butcher S."/>
            <person name="Tsagkogeorga G."/>
            <person name="Konrad A."/>
            <person name="Singh S."/>
            <person name="Jensen M.F."/>
            <person name="Cong E.H."/>
            <person name="Eikeseth-Otteraa H."/>
            <person name="Noel B."/>
            <person name="Anthouard V."/>
            <person name="Porcel B.M."/>
            <person name="Kachouri-Lafond R."/>
            <person name="Nishino A."/>
            <person name="Ugolini M."/>
            <person name="Chourrout P."/>
            <person name="Nishida H."/>
            <person name="Aasland R."/>
            <person name="Huzurbazar S."/>
            <person name="Westhof E."/>
            <person name="Delsuc F."/>
            <person name="Lehrach H."/>
            <person name="Reinhardt R."/>
            <person name="Weissenbach J."/>
            <person name="Roy S.W."/>
            <person name="Artiguenave F."/>
            <person name="Postlethwait J.H."/>
            <person name="Manak J.R."/>
            <person name="Thompson E.M."/>
            <person name="Jaillon O."/>
            <person name="Du Pasquier L."/>
            <person name="Boudinot P."/>
            <person name="Liberles D.A."/>
            <person name="Volff J.N."/>
            <person name="Philippe H."/>
            <person name="Lenhard B."/>
            <person name="Roest Crollius H."/>
            <person name="Wincker P."/>
            <person name="Chourrout D."/>
        </authorList>
    </citation>
    <scope>NUCLEOTIDE SEQUENCE [LARGE SCALE GENOMIC DNA]</scope>
</reference>
<comment type="subcellular location">
    <subcellularLocation>
        <location evidence="8">Endomembrane system</location>
        <topology evidence="8">Single-pass membrane protein</topology>
    </subcellularLocation>
</comment>